<evidence type="ECO:0000256" key="5">
    <source>
        <dbReference type="ARBA" id="ARBA00062515"/>
    </source>
</evidence>
<feature type="chain" id="PRO_5019438228" evidence="7">
    <location>
        <begin position="25"/>
        <end position="278"/>
    </location>
</feature>
<dbReference type="FunFam" id="3.40.190.10:FF:000035">
    <property type="entry name" value="Molybdate ABC transporter substrate-binding protein"/>
    <property type="match status" value="1"/>
</dbReference>
<proteinExistence type="inferred from homology"/>
<dbReference type="RefSeq" id="WP_129608641.1">
    <property type="nucleotide sequence ID" value="NZ_UWOC01000131.1"/>
</dbReference>
<dbReference type="NCBIfam" id="NF007958">
    <property type="entry name" value="PRK10677.1"/>
    <property type="match status" value="1"/>
</dbReference>
<comment type="caution">
    <text evidence="8">The sequence shown here is derived from an EMBL/GenBank/DDBJ whole genome shotgun (WGS) entry which is preliminary data.</text>
</comment>
<dbReference type="Gene3D" id="3.40.190.10">
    <property type="entry name" value="Periplasmic binding protein-like II"/>
    <property type="match status" value="2"/>
</dbReference>
<keyword evidence="4 7" id="KW-0732">Signal</keyword>
<dbReference type="GO" id="GO:0030973">
    <property type="term" value="F:molybdate ion binding"/>
    <property type="evidence" value="ECO:0007669"/>
    <property type="project" value="TreeGrafter"/>
</dbReference>
<dbReference type="InterPro" id="IPR050682">
    <property type="entry name" value="ModA/WtpA"/>
</dbReference>
<protein>
    <submittedName>
        <fullName evidence="8">Molybdate-binding periplasmic protein</fullName>
    </submittedName>
</protein>
<dbReference type="EMBL" id="UWOC01000131">
    <property type="protein sequence ID" value="VCU08563.1"/>
    <property type="molecule type" value="Genomic_DNA"/>
</dbReference>
<dbReference type="GO" id="GO:0015689">
    <property type="term" value="P:molybdate ion transport"/>
    <property type="evidence" value="ECO:0007669"/>
    <property type="project" value="InterPro"/>
</dbReference>
<evidence type="ECO:0000256" key="2">
    <source>
        <dbReference type="ARBA" id="ARBA00022505"/>
    </source>
</evidence>
<dbReference type="GO" id="GO:1901359">
    <property type="term" value="F:tungstate binding"/>
    <property type="evidence" value="ECO:0007669"/>
    <property type="project" value="UniProtKB-ARBA"/>
</dbReference>
<comment type="subunit">
    <text evidence="5">The complex is composed of two ATP-binding proteins (ModC), two transmembrane proteins (ModB) and a solute-binding protein (ModA).</text>
</comment>
<evidence type="ECO:0000256" key="4">
    <source>
        <dbReference type="ARBA" id="ARBA00022729"/>
    </source>
</evidence>
<evidence type="ECO:0000256" key="7">
    <source>
        <dbReference type="SAM" id="SignalP"/>
    </source>
</evidence>
<keyword evidence="2 6" id="KW-0500">Molybdenum</keyword>
<dbReference type="CDD" id="cd13536">
    <property type="entry name" value="PBP2_EcModA"/>
    <property type="match status" value="1"/>
</dbReference>
<keyword evidence="3 6" id="KW-0479">Metal-binding</keyword>
<reference evidence="9" key="1">
    <citation type="submission" date="2018-10" db="EMBL/GenBank/DDBJ databases">
        <authorList>
            <person name="Peiro R."/>
            <person name="Begona"/>
            <person name="Cbmso G."/>
            <person name="Lopez M."/>
            <person name="Gonzalez S."/>
            <person name="Sacristan E."/>
            <person name="Castillo E."/>
        </authorList>
    </citation>
    <scope>NUCLEOTIDE SEQUENCE [LARGE SCALE GENOMIC DNA]</scope>
</reference>
<evidence type="ECO:0000313" key="9">
    <source>
        <dbReference type="Proteomes" id="UP000289200"/>
    </source>
</evidence>
<dbReference type="PIRSF" id="PIRSF004846">
    <property type="entry name" value="ModA"/>
    <property type="match status" value="1"/>
</dbReference>
<dbReference type="Pfam" id="PF13531">
    <property type="entry name" value="SBP_bac_11"/>
    <property type="match status" value="1"/>
</dbReference>
<feature type="binding site" evidence="6">
    <location>
        <position position="52"/>
    </location>
    <ligand>
        <name>molybdate</name>
        <dbReference type="ChEBI" id="CHEBI:36264"/>
    </ligand>
</feature>
<name>A0A447CTF9_9BRAD</name>
<evidence type="ECO:0000256" key="1">
    <source>
        <dbReference type="ARBA" id="ARBA00009175"/>
    </source>
</evidence>
<dbReference type="PANTHER" id="PTHR30632">
    <property type="entry name" value="MOLYBDATE-BINDING PERIPLASMIC PROTEIN"/>
    <property type="match status" value="1"/>
</dbReference>
<feature type="binding site" evidence="6">
    <location>
        <position position="209"/>
    </location>
    <ligand>
        <name>molybdate</name>
        <dbReference type="ChEBI" id="CHEBI:36264"/>
    </ligand>
</feature>
<comment type="similarity">
    <text evidence="1">Belongs to the bacterial solute-binding protein ModA family.</text>
</comment>
<feature type="binding site" evidence="6">
    <location>
        <position position="191"/>
    </location>
    <ligand>
        <name>molybdate</name>
        <dbReference type="ChEBI" id="CHEBI:36264"/>
    </ligand>
</feature>
<dbReference type="InterPro" id="IPR005950">
    <property type="entry name" value="ModA"/>
</dbReference>
<evidence type="ECO:0000256" key="6">
    <source>
        <dbReference type="PIRSR" id="PIRSR004846-1"/>
    </source>
</evidence>
<feature type="binding site" evidence="6">
    <location>
        <position position="79"/>
    </location>
    <ligand>
        <name>molybdate</name>
        <dbReference type="ChEBI" id="CHEBI:36264"/>
    </ligand>
</feature>
<organism evidence="8 9">
    <name type="scientific">Rhodoplanes serenus</name>
    <dbReference type="NCBI Taxonomy" id="200615"/>
    <lineage>
        <taxon>Bacteria</taxon>
        <taxon>Pseudomonadati</taxon>
        <taxon>Pseudomonadota</taxon>
        <taxon>Alphaproteobacteria</taxon>
        <taxon>Hyphomicrobiales</taxon>
        <taxon>Nitrobacteraceae</taxon>
        <taxon>Rhodoplanes</taxon>
    </lineage>
</organism>
<dbReference type="GO" id="GO:0030288">
    <property type="term" value="C:outer membrane-bounded periplasmic space"/>
    <property type="evidence" value="ECO:0007669"/>
    <property type="project" value="TreeGrafter"/>
</dbReference>
<dbReference type="OrthoDB" id="9785015at2"/>
<gene>
    <name evidence="8" type="primary">modA</name>
    <name evidence="8" type="ORF">RHODGE_RHODGE_01728</name>
</gene>
<dbReference type="PANTHER" id="PTHR30632:SF17">
    <property type="entry name" value="MOLYBDATE-BINDING PROTEIN MODA"/>
    <property type="match status" value="1"/>
</dbReference>
<dbReference type="Proteomes" id="UP000289200">
    <property type="component" value="Unassembled WGS sequence"/>
</dbReference>
<dbReference type="SUPFAM" id="SSF53850">
    <property type="entry name" value="Periplasmic binding protein-like II"/>
    <property type="match status" value="1"/>
</dbReference>
<dbReference type="GO" id="GO:0046872">
    <property type="term" value="F:metal ion binding"/>
    <property type="evidence" value="ECO:0007669"/>
    <property type="project" value="UniProtKB-KW"/>
</dbReference>
<sequence>MIHSALRALAVTLTAAALAIPAMAQPAPAPASGAPGAPAGEAAPVTVFAAASLQNALSDIAKSFTAQTTVPVRFSFAASSTLARQMEQGAPAELFVSADLDWMDWAEARKLIDPATRVNLLGNRLVLVAPADTKVATVPLTAEGLRAALGDGRLATGAVASVPVGKYAKTALEKLGLWAETEPRLAQAESVRAALVLVARGEAALGIVYETDAKVEPRVKVVATFPADSHPPIVYPFAVTAAAKGDGAARFLAYLKQPAARAVFEAQGFTVLTPAGGL</sequence>
<keyword evidence="9" id="KW-1185">Reference proteome</keyword>
<accession>A0A447CTF9</accession>
<dbReference type="NCBIfam" id="TIGR01256">
    <property type="entry name" value="modA"/>
    <property type="match status" value="1"/>
</dbReference>
<dbReference type="AlphaFoldDB" id="A0A447CTF9"/>
<feature type="signal peptide" evidence="7">
    <location>
        <begin position="1"/>
        <end position="24"/>
    </location>
</feature>
<evidence type="ECO:0000256" key="3">
    <source>
        <dbReference type="ARBA" id="ARBA00022723"/>
    </source>
</evidence>
<evidence type="ECO:0000313" key="8">
    <source>
        <dbReference type="EMBL" id="VCU08563.1"/>
    </source>
</evidence>